<name>A0A161TTM0_9BACL</name>
<comment type="caution">
    <text evidence="2">The sequence shown here is derived from an EMBL/GenBank/DDBJ whole genome shotgun (WGS) entry which is preliminary data.</text>
</comment>
<gene>
    <name evidence="2" type="ORF">AV654_06135</name>
</gene>
<accession>A0A161TTM0</accession>
<dbReference type="OrthoDB" id="5431160at2"/>
<dbReference type="Pfam" id="PF01243">
    <property type="entry name" value="PNPOx_N"/>
    <property type="match status" value="1"/>
</dbReference>
<keyword evidence="3" id="KW-1185">Reference proteome</keyword>
<protein>
    <submittedName>
        <fullName evidence="2">General stress protein</fullName>
    </submittedName>
</protein>
<dbReference type="Gene3D" id="2.30.110.10">
    <property type="entry name" value="Electron Transport, Fmn-binding Protein, Chain A"/>
    <property type="match status" value="1"/>
</dbReference>
<dbReference type="InterPro" id="IPR052917">
    <property type="entry name" value="Stress-Dev_Protein"/>
</dbReference>
<proteinExistence type="predicted"/>
<dbReference type="PANTHER" id="PTHR34818:SF1">
    <property type="entry name" value="PROTEIN BLI-3"/>
    <property type="match status" value="1"/>
</dbReference>
<evidence type="ECO:0000259" key="1">
    <source>
        <dbReference type="Pfam" id="PF01243"/>
    </source>
</evidence>
<dbReference type="Proteomes" id="UP000076563">
    <property type="component" value="Unassembled WGS sequence"/>
</dbReference>
<dbReference type="InterPro" id="IPR011576">
    <property type="entry name" value="Pyridox_Oxase_N"/>
</dbReference>
<organism evidence="2 3">
    <name type="scientific">Paenibacillus elgii</name>
    <dbReference type="NCBI Taxonomy" id="189691"/>
    <lineage>
        <taxon>Bacteria</taxon>
        <taxon>Bacillati</taxon>
        <taxon>Bacillota</taxon>
        <taxon>Bacilli</taxon>
        <taxon>Bacillales</taxon>
        <taxon>Paenibacillaceae</taxon>
        <taxon>Paenibacillus</taxon>
    </lineage>
</organism>
<dbReference type="PANTHER" id="PTHR34818">
    <property type="entry name" value="PROTEIN BLI-3"/>
    <property type="match status" value="1"/>
</dbReference>
<dbReference type="RefSeq" id="WP_063188409.1">
    <property type="nucleotide sequence ID" value="NZ_LQRA01000121.1"/>
</dbReference>
<evidence type="ECO:0000313" key="3">
    <source>
        <dbReference type="Proteomes" id="UP000076563"/>
    </source>
</evidence>
<dbReference type="InterPro" id="IPR012349">
    <property type="entry name" value="Split_barrel_FMN-bd"/>
</dbReference>
<reference evidence="3" key="1">
    <citation type="submission" date="2016-01" db="EMBL/GenBank/DDBJ databases">
        <title>Draft genome of Chromobacterium sp. F49.</title>
        <authorList>
            <person name="Hong K.W."/>
        </authorList>
    </citation>
    <scope>NUCLEOTIDE SEQUENCE [LARGE SCALE GENOMIC DNA]</scope>
    <source>
        <strain evidence="3">M63</strain>
    </source>
</reference>
<evidence type="ECO:0000313" key="2">
    <source>
        <dbReference type="EMBL" id="KZE70463.1"/>
    </source>
</evidence>
<dbReference type="AlphaFoldDB" id="A0A161TTM0"/>
<dbReference type="SUPFAM" id="SSF50475">
    <property type="entry name" value="FMN-binding split barrel"/>
    <property type="match status" value="1"/>
</dbReference>
<sequence>MLKTEQLEEQIMKVLDANDVCAFGTVDGNRPKIRYMVLFHEGLTVYLATNSRTDKVDELRENANVFVLTGYDGTLSSEIVQMEATAKLCTDNHLKEKLWNDELSRWFEGPHDPDYIVLELNPTRIEYVKGESEPQVWQK</sequence>
<dbReference type="EMBL" id="LQRA01000121">
    <property type="protein sequence ID" value="KZE70463.1"/>
    <property type="molecule type" value="Genomic_DNA"/>
</dbReference>
<dbReference type="STRING" id="1007103.GCA_000213315_05391"/>
<feature type="domain" description="Pyridoxamine 5'-phosphate oxidase N-terminal" evidence="1">
    <location>
        <begin position="7"/>
        <end position="128"/>
    </location>
</feature>
<dbReference type="eggNOG" id="COG3871">
    <property type="taxonomic scope" value="Bacteria"/>
</dbReference>